<dbReference type="GO" id="GO:0005886">
    <property type="term" value="C:plasma membrane"/>
    <property type="evidence" value="ECO:0007669"/>
    <property type="project" value="UniProtKB-SubCell"/>
</dbReference>
<evidence type="ECO:0000256" key="5">
    <source>
        <dbReference type="ARBA" id="ARBA00023136"/>
    </source>
</evidence>
<evidence type="ECO:0000256" key="4">
    <source>
        <dbReference type="ARBA" id="ARBA00022989"/>
    </source>
</evidence>
<feature type="transmembrane region" description="Helical" evidence="6">
    <location>
        <begin position="153"/>
        <end position="176"/>
    </location>
</feature>
<dbReference type="Pfam" id="PF09335">
    <property type="entry name" value="VTT_dom"/>
    <property type="match status" value="1"/>
</dbReference>
<proteinExistence type="inferred from homology"/>
<gene>
    <name evidence="8" type="ORF">EV146_103296</name>
</gene>
<sequence>MLISIFLFGAMVLWNSNQNLFDLMVHGDIEQLLVLLEENLAYAYLVMFIVMVVQNSFTIIPLLLVISLNIGLFGFWNGFLWSWMTSVVAAVFIFISVKYLFQSKLTQRFHPELVERVEREGFAYVFRGRIFPFIPTSLVNILAGLSTITFRHFLLGTIYGNFLYFFVLSLIPAGLLSLEGDQFVIGAIFVVLFTFFYVFKKVYNKIRNDKKLTRTREEEEKCSKTLT</sequence>
<dbReference type="InterPro" id="IPR015414">
    <property type="entry name" value="TMEM64"/>
</dbReference>
<evidence type="ECO:0000313" key="9">
    <source>
        <dbReference type="Proteomes" id="UP000295689"/>
    </source>
</evidence>
<comment type="similarity">
    <text evidence="6">Belongs to the TVP38/TMEM64 family.</text>
</comment>
<feature type="domain" description="VTT" evidence="7">
    <location>
        <begin position="63"/>
        <end position="170"/>
    </location>
</feature>
<dbReference type="PANTHER" id="PTHR12677:SF55">
    <property type="entry name" value="UNDECAPRENYL PHOSPHATE TRANSPORTER SAOUHSC_00901-RELATED"/>
    <property type="match status" value="1"/>
</dbReference>
<keyword evidence="2 6" id="KW-1003">Cell membrane</keyword>
<evidence type="ECO:0000259" key="7">
    <source>
        <dbReference type="Pfam" id="PF09335"/>
    </source>
</evidence>
<dbReference type="PANTHER" id="PTHR12677">
    <property type="entry name" value="GOLGI APPARATUS MEMBRANE PROTEIN TVP38-RELATED"/>
    <property type="match status" value="1"/>
</dbReference>
<dbReference type="AlphaFoldDB" id="A0A4R2BJI6"/>
<evidence type="ECO:0000256" key="2">
    <source>
        <dbReference type="ARBA" id="ARBA00022475"/>
    </source>
</evidence>
<evidence type="ECO:0000256" key="6">
    <source>
        <dbReference type="RuleBase" id="RU366058"/>
    </source>
</evidence>
<name>A0A4R2BJI6_9BACI</name>
<dbReference type="InterPro" id="IPR032816">
    <property type="entry name" value="VTT_dom"/>
</dbReference>
<comment type="caution">
    <text evidence="8">The sequence shown here is derived from an EMBL/GenBank/DDBJ whole genome shotgun (WGS) entry which is preliminary data.</text>
</comment>
<feature type="transmembrane region" description="Helical" evidence="6">
    <location>
        <begin position="78"/>
        <end position="101"/>
    </location>
</feature>
<organism evidence="8 9">
    <name type="scientific">Mesobacillus foraminis</name>
    <dbReference type="NCBI Taxonomy" id="279826"/>
    <lineage>
        <taxon>Bacteria</taxon>
        <taxon>Bacillati</taxon>
        <taxon>Bacillota</taxon>
        <taxon>Bacilli</taxon>
        <taxon>Bacillales</taxon>
        <taxon>Bacillaceae</taxon>
        <taxon>Mesobacillus</taxon>
    </lineage>
</organism>
<keyword evidence="9" id="KW-1185">Reference proteome</keyword>
<evidence type="ECO:0000256" key="3">
    <source>
        <dbReference type="ARBA" id="ARBA00022692"/>
    </source>
</evidence>
<evidence type="ECO:0000313" key="8">
    <source>
        <dbReference type="EMBL" id="TCN26773.1"/>
    </source>
</evidence>
<dbReference type="EMBL" id="SLVV01000003">
    <property type="protein sequence ID" value="TCN26773.1"/>
    <property type="molecule type" value="Genomic_DNA"/>
</dbReference>
<dbReference type="Proteomes" id="UP000295689">
    <property type="component" value="Unassembled WGS sequence"/>
</dbReference>
<comment type="subcellular location">
    <subcellularLocation>
        <location evidence="1 6">Cell membrane</location>
        <topology evidence="1 6">Multi-pass membrane protein</topology>
    </subcellularLocation>
</comment>
<feature type="transmembrane region" description="Helical" evidence="6">
    <location>
        <begin position="121"/>
        <end position="141"/>
    </location>
</feature>
<feature type="transmembrane region" description="Helical" evidence="6">
    <location>
        <begin position="42"/>
        <end position="66"/>
    </location>
</feature>
<evidence type="ECO:0000256" key="1">
    <source>
        <dbReference type="ARBA" id="ARBA00004651"/>
    </source>
</evidence>
<reference evidence="8 9" key="1">
    <citation type="journal article" date="2015" name="Stand. Genomic Sci.">
        <title>Genomic Encyclopedia of Bacterial and Archaeal Type Strains, Phase III: the genomes of soil and plant-associated and newly described type strains.</title>
        <authorList>
            <person name="Whitman W.B."/>
            <person name="Woyke T."/>
            <person name="Klenk H.P."/>
            <person name="Zhou Y."/>
            <person name="Lilburn T.G."/>
            <person name="Beck B.J."/>
            <person name="De Vos P."/>
            <person name="Vandamme P."/>
            <person name="Eisen J.A."/>
            <person name="Garrity G."/>
            <person name="Hugenholtz P."/>
            <person name="Kyrpides N.C."/>
        </authorList>
    </citation>
    <scope>NUCLEOTIDE SEQUENCE [LARGE SCALE GENOMIC DNA]</scope>
    <source>
        <strain evidence="8 9">CV53</strain>
    </source>
</reference>
<keyword evidence="4 6" id="KW-1133">Transmembrane helix</keyword>
<keyword evidence="3 6" id="KW-0812">Transmembrane</keyword>
<protein>
    <recommendedName>
        <fullName evidence="6">TVP38/TMEM64 family membrane protein</fullName>
    </recommendedName>
</protein>
<feature type="transmembrane region" description="Helical" evidence="6">
    <location>
        <begin position="182"/>
        <end position="199"/>
    </location>
</feature>
<accession>A0A4R2BJI6</accession>
<keyword evidence="5 6" id="KW-0472">Membrane</keyword>